<proteinExistence type="predicted"/>
<feature type="region of interest" description="Disordered" evidence="5">
    <location>
        <begin position="1"/>
        <end position="68"/>
    </location>
</feature>
<feature type="compositionally biased region" description="Polar residues" evidence="5">
    <location>
        <begin position="29"/>
        <end position="52"/>
    </location>
</feature>
<evidence type="ECO:0000256" key="2">
    <source>
        <dbReference type="ARBA" id="ARBA00022771"/>
    </source>
</evidence>
<dbReference type="InterPro" id="IPR047134">
    <property type="entry name" value="RNF4"/>
</dbReference>
<feature type="domain" description="RING-type" evidence="6">
    <location>
        <begin position="443"/>
        <end position="482"/>
    </location>
</feature>
<dbReference type="InterPro" id="IPR001841">
    <property type="entry name" value="Znf_RING"/>
</dbReference>
<protein>
    <recommendedName>
        <fullName evidence="6">RING-type domain-containing protein</fullName>
    </recommendedName>
</protein>
<dbReference type="SMART" id="SM00184">
    <property type="entry name" value="RING"/>
    <property type="match status" value="1"/>
</dbReference>
<dbReference type="InterPro" id="IPR013083">
    <property type="entry name" value="Znf_RING/FYVE/PHD"/>
</dbReference>
<evidence type="ECO:0000256" key="1">
    <source>
        <dbReference type="ARBA" id="ARBA00022723"/>
    </source>
</evidence>
<dbReference type="AlphaFoldDB" id="A0A1Y6LPR0"/>
<keyword evidence="1" id="KW-0479">Metal-binding</keyword>
<dbReference type="PANTHER" id="PTHR23041:SF78">
    <property type="entry name" value="E3 UBIQUITIN-PROTEIN LIGASE RNF4"/>
    <property type="match status" value="1"/>
</dbReference>
<organism evidence="7 8">
    <name type="scientific">Zymoseptoria tritici ST99CH_1A5</name>
    <dbReference type="NCBI Taxonomy" id="1276529"/>
    <lineage>
        <taxon>Eukaryota</taxon>
        <taxon>Fungi</taxon>
        <taxon>Dikarya</taxon>
        <taxon>Ascomycota</taxon>
        <taxon>Pezizomycotina</taxon>
        <taxon>Dothideomycetes</taxon>
        <taxon>Dothideomycetidae</taxon>
        <taxon>Mycosphaerellales</taxon>
        <taxon>Mycosphaerellaceae</taxon>
        <taxon>Zymoseptoria</taxon>
    </lineage>
</organism>
<dbReference type="CDD" id="cd16449">
    <property type="entry name" value="RING-HC"/>
    <property type="match status" value="1"/>
</dbReference>
<dbReference type="PROSITE" id="PS50089">
    <property type="entry name" value="ZF_RING_2"/>
    <property type="match status" value="1"/>
</dbReference>
<evidence type="ECO:0000259" key="6">
    <source>
        <dbReference type="PROSITE" id="PS50089"/>
    </source>
</evidence>
<dbReference type="Pfam" id="PF13920">
    <property type="entry name" value="zf-C3HC4_3"/>
    <property type="match status" value="1"/>
</dbReference>
<dbReference type="Gene3D" id="3.30.40.10">
    <property type="entry name" value="Zinc/RING finger domain, C3HC4 (zinc finger)"/>
    <property type="match status" value="1"/>
</dbReference>
<dbReference type="InterPro" id="IPR017907">
    <property type="entry name" value="Znf_RING_CS"/>
</dbReference>
<dbReference type="PANTHER" id="PTHR23041">
    <property type="entry name" value="RING FINGER DOMAIN-CONTAINING"/>
    <property type="match status" value="1"/>
</dbReference>
<dbReference type="GO" id="GO:0008270">
    <property type="term" value="F:zinc ion binding"/>
    <property type="evidence" value="ECO:0007669"/>
    <property type="project" value="UniProtKB-KW"/>
</dbReference>
<sequence length="512" mass="56570">MSAPQGKFTKDEKRQLELEFADMHRSIHASPSTSSNRPANHPRNNGSVSSPINEPAHPPTPQPSIAPGRRHLQYEPYALNDPARRNGFIIVGAIEWDMWVEQNRDNGALHEDLHQVARLDERGEPGDVSFQPSEVQEEEEEGFDVEFDSSTVLAWLAGVPDDIHNHNFVPAAPEALPEFTPTTEEDARDVVQPGMYQSMWADEPPVQHAAVTAANNRTHQPLAASQSLSTAQHGTFHNTLNQGANSTSGAFRPGSGKNVNKSGEPANDERHGVVSPAHFGSRNRRERLRRIPEEDTNDSAHAVGARAHPSPASLRREDDRVATQQSSSTKDHLRPPSSDVGSAVSAETYHSAYHRPNHYTGRSQAPRDLDPPELVASRARGTTEWHEWIMTHSRFPLPRPHVERQIFNCLIPTSADTLLNPPANPAAAQQALDRRHELLGEPCCICFEDIREGAEAPCGHLFCTPCAIRAAIERGEHCPMCRAMMLATALTRIRIAGGEEPEFKHQMRGRLG</sequence>
<dbReference type="Proteomes" id="UP000215453">
    <property type="component" value="Chromosome 7"/>
</dbReference>
<dbReference type="EMBL" id="LT882682">
    <property type="protein sequence ID" value="SMY26384.1"/>
    <property type="molecule type" value="Genomic_DNA"/>
</dbReference>
<evidence type="ECO:0000256" key="4">
    <source>
        <dbReference type="PROSITE-ProRule" id="PRU00175"/>
    </source>
</evidence>
<feature type="region of interest" description="Disordered" evidence="5">
    <location>
        <begin position="236"/>
        <end position="343"/>
    </location>
</feature>
<feature type="compositionally biased region" description="Polar residues" evidence="5">
    <location>
        <begin position="236"/>
        <end position="249"/>
    </location>
</feature>
<gene>
    <name evidence="7" type="ORF">ZT1A5_G7827</name>
</gene>
<dbReference type="PROSITE" id="PS00518">
    <property type="entry name" value="ZF_RING_1"/>
    <property type="match status" value="1"/>
</dbReference>
<evidence type="ECO:0000256" key="3">
    <source>
        <dbReference type="ARBA" id="ARBA00022833"/>
    </source>
</evidence>
<evidence type="ECO:0000256" key="5">
    <source>
        <dbReference type="SAM" id="MobiDB-lite"/>
    </source>
</evidence>
<evidence type="ECO:0000313" key="8">
    <source>
        <dbReference type="Proteomes" id="UP000215453"/>
    </source>
</evidence>
<accession>A0A1Y6LPR0</accession>
<reference evidence="7 8" key="1">
    <citation type="submission" date="2016-10" db="EMBL/GenBank/DDBJ databases">
        <authorList>
            <person name="Varghese N."/>
        </authorList>
    </citation>
    <scope>NUCLEOTIDE SEQUENCE [LARGE SCALE GENOMIC DNA]</scope>
</reference>
<name>A0A1Y6LPR0_ZYMTR</name>
<keyword evidence="2 4" id="KW-0863">Zinc-finger</keyword>
<keyword evidence="3" id="KW-0862">Zinc</keyword>
<evidence type="ECO:0000313" key="7">
    <source>
        <dbReference type="EMBL" id="SMY26384.1"/>
    </source>
</evidence>
<dbReference type="SUPFAM" id="SSF57850">
    <property type="entry name" value="RING/U-box"/>
    <property type="match status" value="1"/>
</dbReference>
<feature type="compositionally biased region" description="Basic and acidic residues" evidence="5">
    <location>
        <begin position="8"/>
        <end position="25"/>
    </location>
</feature>